<feature type="compositionally biased region" description="Basic and acidic residues" evidence="1">
    <location>
        <begin position="52"/>
        <end position="63"/>
    </location>
</feature>
<organism evidence="2 3">
    <name type="scientific">Parelaphostrongylus tenuis</name>
    <name type="common">Meningeal worm</name>
    <dbReference type="NCBI Taxonomy" id="148309"/>
    <lineage>
        <taxon>Eukaryota</taxon>
        <taxon>Metazoa</taxon>
        <taxon>Ecdysozoa</taxon>
        <taxon>Nematoda</taxon>
        <taxon>Chromadorea</taxon>
        <taxon>Rhabditida</taxon>
        <taxon>Rhabditina</taxon>
        <taxon>Rhabditomorpha</taxon>
        <taxon>Strongyloidea</taxon>
        <taxon>Metastrongylidae</taxon>
        <taxon>Parelaphostrongylus</taxon>
    </lineage>
</organism>
<evidence type="ECO:0000256" key="1">
    <source>
        <dbReference type="SAM" id="MobiDB-lite"/>
    </source>
</evidence>
<reference evidence="2" key="1">
    <citation type="submission" date="2021-06" db="EMBL/GenBank/DDBJ databases">
        <title>Parelaphostrongylus tenuis whole genome reference sequence.</title>
        <authorList>
            <person name="Garwood T.J."/>
            <person name="Larsen P.A."/>
            <person name="Fountain-Jones N.M."/>
            <person name="Garbe J.R."/>
            <person name="Macchietto M.G."/>
            <person name="Kania S.A."/>
            <person name="Gerhold R.W."/>
            <person name="Richards J.E."/>
            <person name="Wolf T.M."/>
        </authorList>
    </citation>
    <scope>NUCLEOTIDE SEQUENCE</scope>
    <source>
        <strain evidence="2">MNPRO001-30</strain>
        <tissue evidence="2">Meninges</tissue>
    </source>
</reference>
<accession>A0AAD5WEW0</accession>
<protein>
    <submittedName>
        <fullName evidence="2">Uncharacterized protein</fullName>
    </submittedName>
</protein>
<feature type="region of interest" description="Disordered" evidence="1">
    <location>
        <begin position="35"/>
        <end position="63"/>
    </location>
</feature>
<evidence type="ECO:0000313" key="3">
    <source>
        <dbReference type="Proteomes" id="UP001196413"/>
    </source>
</evidence>
<dbReference type="AlphaFoldDB" id="A0AAD5WEW0"/>
<sequence>MPIGRRLVRPQIPTFAPSPTPSQLLYSFDYEPIYDIPPDVNQSGDNPQEENVYEKPPDIPTKH</sequence>
<name>A0AAD5WEW0_PARTN</name>
<comment type="caution">
    <text evidence="2">The sequence shown here is derived from an EMBL/GenBank/DDBJ whole genome shotgun (WGS) entry which is preliminary data.</text>
</comment>
<dbReference type="EMBL" id="JAHQIW010005872">
    <property type="protein sequence ID" value="KAJ1367373.1"/>
    <property type="molecule type" value="Genomic_DNA"/>
</dbReference>
<gene>
    <name evidence="2" type="ORF">KIN20_028273</name>
</gene>
<proteinExistence type="predicted"/>
<feature type="region of interest" description="Disordered" evidence="1">
    <location>
        <begin position="1"/>
        <end position="20"/>
    </location>
</feature>
<dbReference type="Proteomes" id="UP001196413">
    <property type="component" value="Unassembled WGS sequence"/>
</dbReference>
<evidence type="ECO:0000313" key="2">
    <source>
        <dbReference type="EMBL" id="KAJ1367373.1"/>
    </source>
</evidence>
<keyword evidence="3" id="KW-1185">Reference proteome</keyword>